<dbReference type="VEuPathDB" id="TriTrypDB:LtaPh_2005751"/>
<feature type="transmembrane region" description="Helical" evidence="1">
    <location>
        <begin position="139"/>
        <end position="158"/>
    </location>
</feature>
<evidence type="ECO:0000256" key="1">
    <source>
        <dbReference type="SAM" id="Phobius"/>
    </source>
</evidence>
<accession>A0A640KFP1</accession>
<evidence type="ECO:0000313" key="3">
    <source>
        <dbReference type="Proteomes" id="UP000419144"/>
    </source>
</evidence>
<name>A0A640KFP1_LEITA</name>
<sequence length="165" mass="18119">MLKASFRGGDFVLQLWVTGRDPQHHVRLFVARVHLQPTLNARLLGMRVHDRANEAHRPRVVLEVAGDGRADNLLFGVLPRPHGALFDGLHRQRALNAGNRQTREEGVRAGHKKVPIRALACVAHDAAAGESACAAGGRCFVVCLCVCVCVCVYVYVVVEQRDGRE</sequence>
<reference evidence="2" key="1">
    <citation type="submission" date="2019-11" db="EMBL/GenBank/DDBJ databases">
        <title>Leishmania tarentolae CDS.</title>
        <authorList>
            <person name="Goto Y."/>
            <person name="Yamagishi J."/>
        </authorList>
    </citation>
    <scope>NUCLEOTIDE SEQUENCE [LARGE SCALE GENOMIC DNA]</scope>
    <source>
        <strain evidence="2">Parrot Tar II</strain>
    </source>
</reference>
<keyword evidence="1" id="KW-0472">Membrane</keyword>
<dbReference type="AlphaFoldDB" id="A0A640KFP1"/>
<comment type="caution">
    <text evidence="2">The sequence shown here is derived from an EMBL/GenBank/DDBJ whole genome shotgun (WGS) entry which is preliminary data.</text>
</comment>
<gene>
    <name evidence="2" type="ORF">LtaPh_2005751</name>
</gene>
<keyword evidence="1" id="KW-0812">Transmembrane</keyword>
<proteinExistence type="predicted"/>
<dbReference type="Proteomes" id="UP000419144">
    <property type="component" value="Unassembled WGS sequence"/>
</dbReference>
<keyword evidence="3" id="KW-1185">Reference proteome</keyword>
<dbReference type="EMBL" id="BLBS01000025">
    <property type="protein sequence ID" value="GET88118.1"/>
    <property type="molecule type" value="Genomic_DNA"/>
</dbReference>
<keyword evidence="1" id="KW-1133">Transmembrane helix</keyword>
<organism evidence="2 3">
    <name type="scientific">Leishmania tarentolae</name>
    <name type="common">Sauroleishmania tarentolae</name>
    <dbReference type="NCBI Taxonomy" id="5689"/>
    <lineage>
        <taxon>Eukaryota</taxon>
        <taxon>Discoba</taxon>
        <taxon>Euglenozoa</taxon>
        <taxon>Kinetoplastea</taxon>
        <taxon>Metakinetoplastina</taxon>
        <taxon>Trypanosomatida</taxon>
        <taxon>Trypanosomatidae</taxon>
        <taxon>Leishmaniinae</taxon>
        <taxon>Leishmania</taxon>
        <taxon>lizard Leishmania</taxon>
    </lineage>
</organism>
<evidence type="ECO:0000313" key="2">
    <source>
        <dbReference type="EMBL" id="GET88118.1"/>
    </source>
</evidence>
<protein>
    <submittedName>
        <fullName evidence="2">Uncharacterized protein</fullName>
    </submittedName>
</protein>